<gene>
    <name evidence="1" type="ORF">H8S65_17440</name>
</gene>
<comment type="caution">
    <text evidence="1">The sequence shown here is derived from an EMBL/GenBank/DDBJ whole genome shotgun (WGS) entry which is preliminary data.</text>
</comment>
<dbReference type="GO" id="GO:0016740">
    <property type="term" value="F:transferase activity"/>
    <property type="evidence" value="ECO:0007669"/>
    <property type="project" value="UniProtKB-KW"/>
</dbReference>
<keyword evidence="2" id="KW-1185">Reference proteome</keyword>
<dbReference type="RefSeq" id="WP_186931138.1">
    <property type="nucleotide sequence ID" value="NZ_JACOOJ010000040.1"/>
</dbReference>
<organism evidence="1 2">
    <name type="scientific">Parabacteroides hominis</name>
    <dbReference type="NCBI Taxonomy" id="2763057"/>
    <lineage>
        <taxon>Bacteria</taxon>
        <taxon>Pseudomonadati</taxon>
        <taxon>Bacteroidota</taxon>
        <taxon>Bacteroidia</taxon>
        <taxon>Bacteroidales</taxon>
        <taxon>Tannerellaceae</taxon>
        <taxon>Parabacteroides</taxon>
    </lineage>
</organism>
<proteinExistence type="predicted"/>
<name>A0ABR7DST4_9BACT</name>
<protein>
    <submittedName>
        <fullName evidence="1">Nucleotidyl transferase AbiEii/AbiGii toxin family protein</fullName>
    </submittedName>
</protein>
<dbReference type="EMBL" id="JACOOJ010000040">
    <property type="protein sequence ID" value="MBC5634531.1"/>
    <property type="molecule type" value="Genomic_DNA"/>
</dbReference>
<dbReference type="Pfam" id="PF08843">
    <property type="entry name" value="AbiEii"/>
    <property type="match status" value="1"/>
</dbReference>
<keyword evidence="1" id="KW-0808">Transferase</keyword>
<reference evidence="1 2" key="1">
    <citation type="submission" date="2020-08" db="EMBL/GenBank/DDBJ databases">
        <title>Genome public.</title>
        <authorList>
            <person name="Liu C."/>
            <person name="Sun Q."/>
        </authorList>
    </citation>
    <scope>NUCLEOTIDE SEQUENCE [LARGE SCALE GENOMIC DNA]</scope>
    <source>
        <strain evidence="1 2">NSJ-79</strain>
    </source>
</reference>
<accession>A0ABR7DST4</accession>
<evidence type="ECO:0000313" key="1">
    <source>
        <dbReference type="EMBL" id="MBC5634531.1"/>
    </source>
</evidence>
<dbReference type="InterPro" id="IPR014942">
    <property type="entry name" value="AbiEii"/>
</dbReference>
<dbReference type="Proteomes" id="UP000651475">
    <property type="component" value="Unassembled WGS sequence"/>
</dbReference>
<sequence>MKGLAPHTQSVFESVSKLECLKPYLLVGGTALSLQIATRQSEDLDFMKWRTCKTEKMEVAWFQIEKELATVGEIQHKDILDIDHVEFLVSGVKFSFYACPKYSPVNNPVNYLNNIRLADVRSIGAMKMEVMLRRSNFRDYYDIFSILKSGMSINDLISLALSYSGHKLKSKNLLAMLTNSNRFTRDAGFDQLQPVYSVTAQEIEEFIKSSLL</sequence>
<evidence type="ECO:0000313" key="2">
    <source>
        <dbReference type="Proteomes" id="UP000651475"/>
    </source>
</evidence>